<dbReference type="GO" id="GO:0003723">
    <property type="term" value="F:RNA binding"/>
    <property type="evidence" value="ECO:0007669"/>
    <property type="project" value="UniProtKB-UniRule"/>
</dbReference>
<keyword evidence="3" id="KW-1185">Reference proteome</keyword>
<dbReference type="EMBL" id="SACP01000006">
    <property type="protein sequence ID" value="RVU19473.1"/>
    <property type="molecule type" value="Genomic_DNA"/>
</dbReference>
<dbReference type="Pfam" id="PF04378">
    <property type="entry name" value="RsmJ"/>
    <property type="match status" value="1"/>
</dbReference>
<keyword evidence="1 2" id="KW-0489">Methyltransferase</keyword>
<keyword evidence="1" id="KW-0698">rRNA processing</keyword>
<evidence type="ECO:0000313" key="3">
    <source>
        <dbReference type="Proteomes" id="UP000286997"/>
    </source>
</evidence>
<proteinExistence type="inferred from homology"/>
<feature type="binding site" evidence="1">
    <location>
        <begin position="144"/>
        <end position="145"/>
    </location>
    <ligand>
        <name>S-adenosyl-L-methionine</name>
        <dbReference type="ChEBI" id="CHEBI:59789"/>
    </ligand>
</feature>
<dbReference type="OrthoDB" id="9791274at2"/>
<feature type="binding site" evidence="1">
    <location>
        <position position="165"/>
    </location>
    <ligand>
        <name>S-adenosyl-L-methionine</name>
        <dbReference type="ChEBI" id="CHEBI:59789"/>
    </ligand>
</feature>
<comment type="catalytic activity">
    <reaction evidence="1">
        <text>adenosine(2030) in 23S rRNA + S-adenosyl-L-methionine = N(6)-methyladenosine(2030) in 23S rRNA + S-adenosyl-L-homocysteine + H(+)</text>
        <dbReference type="Rhea" id="RHEA:43736"/>
        <dbReference type="Rhea" id="RHEA-COMP:10668"/>
        <dbReference type="Rhea" id="RHEA-COMP:10669"/>
        <dbReference type="ChEBI" id="CHEBI:15378"/>
        <dbReference type="ChEBI" id="CHEBI:57856"/>
        <dbReference type="ChEBI" id="CHEBI:59789"/>
        <dbReference type="ChEBI" id="CHEBI:74411"/>
        <dbReference type="ChEBI" id="CHEBI:74449"/>
        <dbReference type="EC" id="2.1.1.266"/>
    </reaction>
</comment>
<dbReference type="InterPro" id="IPR007473">
    <property type="entry name" value="RlmJ"/>
</dbReference>
<dbReference type="PANTHER" id="PTHR37426:SF1">
    <property type="entry name" value="RIBOSOMAL RNA LARGE SUBUNIT METHYLTRANSFERASE J"/>
    <property type="match status" value="1"/>
</dbReference>
<dbReference type="InterPro" id="IPR002052">
    <property type="entry name" value="DNA_methylase_N6_adenine_CS"/>
</dbReference>
<dbReference type="PANTHER" id="PTHR37426">
    <property type="entry name" value="RIBOSOMAL RNA LARGE SUBUNIT METHYLTRANSFERASE J"/>
    <property type="match status" value="1"/>
</dbReference>
<feature type="active site" description="Proton acceptor" evidence="1">
    <location>
        <position position="165"/>
    </location>
</feature>
<feature type="binding site" evidence="1">
    <location>
        <position position="119"/>
    </location>
    <ligand>
        <name>S-adenosyl-L-methionine</name>
        <dbReference type="ChEBI" id="CHEBI:59789"/>
    </ligand>
</feature>
<dbReference type="SUPFAM" id="SSF53335">
    <property type="entry name" value="S-adenosyl-L-methionine-dependent methyltransferases"/>
    <property type="match status" value="1"/>
</dbReference>
<comment type="similarity">
    <text evidence="1">Belongs to the RlmJ family.</text>
</comment>
<dbReference type="GO" id="GO:0005829">
    <property type="term" value="C:cytosol"/>
    <property type="evidence" value="ECO:0007669"/>
    <property type="project" value="TreeGrafter"/>
</dbReference>
<protein>
    <recommendedName>
        <fullName evidence="1">Ribosomal RNA large subunit methyltransferase J</fullName>
        <ecNumber evidence="1">2.1.1.266</ecNumber>
    </recommendedName>
    <alternativeName>
        <fullName evidence="1">23S rRNA (adenine(2030)-N6)-methyltransferase</fullName>
    </alternativeName>
    <alternativeName>
        <fullName evidence="1">23S rRNA m6A2030 methyltransferase</fullName>
    </alternativeName>
</protein>
<organism evidence="2 3">
    <name type="scientific">Methylobacterium oryzihabitans</name>
    <dbReference type="NCBI Taxonomy" id="2499852"/>
    <lineage>
        <taxon>Bacteria</taxon>
        <taxon>Pseudomonadati</taxon>
        <taxon>Pseudomonadota</taxon>
        <taxon>Alphaproteobacteria</taxon>
        <taxon>Hyphomicrobiales</taxon>
        <taxon>Methylobacteriaceae</taxon>
        <taxon>Methylobacterium</taxon>
    </lineage>
</organism>
<dbReference type="InterPro" id="IPR029063">
    <property type="entry name" value="SAM-dependent_MTases_sf"/>
</dbReference>
<dbReference type="EC" id="2.1.1.266" evidence="1"/>
<evidence type="ECO:0000313" key="2">
    <source>
        <dbReference type="EMBL" id="RVU19473.1"/>
    </source>
</evidence>
<feature type="site" description="Interaction with substrate rRNA" evidence="1">
    <location>
        <position position="3"/>
    </location>
</feature>
<dbReference type="PROSITE" id="PS00092">
    <property type="entry name" value="N6_MTASE"/>
    <property type="match status" value="1"/>
</dbReference>
<keyword evidence="1" id="KW-0949">S-adenosyl-L-methionine</keyword>
<name>A0A3S2YUE7_9HYPH</name>
<dbReference type="GO" id="GO:0070475">
    <property type="term" value="P:rRNA base methylation"/>
    <property type="evidence" value="ECO:0007669"/>
    <property type="project" value="UniProtKB-UniRule"/>
</dbReference>
<feature type="binding site" evidence="1">
    <location>
        <position position="101"/>
    </location>
    <ligand>
        <name>S-adenosyl-L-methionine</name>
        <dbReference type="ChEBI" id="CHEBI:59789"/>
    </ligand>
</feature>
<accession>A0A3S2YUE7</accession>
<dbReference type="HAMAP" id="MF_00934">
    <property type="entry name" value="23SrRNA_methyltr_J"/>
    <property type="match status" value="1"/>
</dbReference>
<gene>
    <name evidence="1" type="primary">rlmJ</name>
    <name evidence="2" type="ORF">EOE48_08735</name>
</gene>
<keyword evidence="1" id="KW-0694">RNA-binding</keyword>
<evidence type="ECO:0000256" key="1">
    <source>
        <dbReference type="HAMAP-Rule" id="MF_00934"/>
    </source>
</evidence>
<comment type="subunit">
    <text evidence="1">Monomer.</text>
</comment>
<reference evidence="2 3" key="1">
    <citation type="submission" date="2019-01" db="EMBL/GenBank/DDBJ databases">
        <authorList>
            <person name="Chen W.-M."/>
        </authorList>
    </citation>
    <scope>NUCLEOTIDE SEQUENCE [LARGE SCALE GENOMIC DNA]</scope>
    <source>
        <strain evidence="2 3">TER-1</strain>
    </source>
</reference>
<feature type="binding site" evidence="1">
    <location>
        <position position="18"/>
    </location>
    <ligand>
        <name>S-adenosyl-L-methionine</name>
        <dbReference type="ChEBI" id="CHEBI:59789"/>
    </ligand>
</feature>
<keyword evidence="1 2" id="KW-0808">Transferase</keyword>
<dbReference type="RefSeq" id="WP_127728407.1">
    <property type="nucleotide sequence ID" value="NZ_SACP01000006.1"/>
</dbReference>
<sequence length="282" mass="31183">MNYRHAFHAGNHADVLKHLVLARVLAYLQRKPAPFRAIDTHAGLGFYDLAADEAERTGEWRDGWGRLDLPFAPEVEALLAPYREAVAAVRERHGPRTYPGSPALIREFLRPGDQGVFVELHPADGAVLRERFNRDPRTKVMNLDGWTALPALIPPKERRGLVLIDPPYEVGGELDRLGRDLTRAVAKWPTGIYLAWYPIKEVAAIDRLAAGLDAALGRPALRLDLMIDRPDDPSRLTGSGLIVVNPPYTLREEAETVLPALAERLARGAYGAYRCEALGPAA</sequence>
<dbReference type="Gene3D" id="3.40.50.150">
    <property type="entry name" value="Vaccinia Virus protein VP39"/>
    <property type="match status" value="1"/>
</dbReference>
<dbReference type="GO" id="GO:0036307">
    <property type="term" value="F:23S rRNA (adenine(2030)-N(6))-methyltransferase activity"/>
    <property type="evidence" value="ECO:0007669"/>
    <property type="project" value="UniProtKB-UniRule"/>
</dbReference>
<comment type="caution">
    <text evidence="2">The sequence shown here is derived from an EMBL/GenBank/DDBJ whole genome shotgun (WGS) entry which is preliminary data.</text>
</comment>
<dbReference type="Proteomes" id="UP000286997">
    <property type="component" value="Unassembled WGS sequence"/>
</dbReference>
<comment type="function">
    <text evidence="1">Specifically methylates the adenine in position 2030 of 23S rRNA.</text>
</comment>
<feature type="binding site" evidence="1">
    <location>
        <position position="41"/>
    </location>
    <ligand>
        <name>S-adenosyl-L-methionine</name>
        <dbReference type="ChEBI" id="CHEBI:59789"/>
    </ligand>
</feature>
<dbReference type="AlphaFoldDB" id="A0A3S2YUE7"/>